<dbReference type="InterPro" id="IPR024079">
    <property type="entry name" value="MetalloPept_cat_dom_sf"/>
</dbReference>
<dbReference type="InterPro" id="IPR036208">
    <property type="entry name" value="VHL_sf"/>
</dbReference>
<evidence type="ECO:0000313" key="2">
    <source>
        <dbReference type="EMBL" id="CAB4025658.1"/>
    </source>
</evidence>
<proteinExistence type="predicted"/>
<dbReference type="SUPFAM" id="SSF55486">
    <property type="entry name" value="Metalloproteases ('zincins'), catalytic domain"/>
    <property type="match status" value="1"/>
</dbReference>
<evidence type="ECO:0000256" key="1">
    <source>
        <dbReference type="PROSITE-ProRule" id="PRU00276"/>
    </source>
</evidence>
<dbReference type="InterPro" id="IPR001590">
    <property type="entry name" value="Peptidase_M12B"/>
</dbReference>
<dbReference type="OrthoDB" id="413400at2759"/>
<reference evidence="2" key="1">
    <citation type="submission" date="2020-04" db="EMBL/GenBank/DDBJ databases">
        <authorList>
            <person name="Alioto T."/>
            <person name="Alioto T."/>
            <person name="Gomez Garrido J."/>
        </authorList>
    </citation>
    <scope>NUCLEOTIDE SEQUENCE</scope>
    <source>
        <strain evidence="2">A484AB</strain>
    </source>
</reference>
<dbReference type="PANTHER" id="PTHR11905:SF256">
    <property type="entry name" value="PEPTIDASE M12B DOMAIN-CONTAINING PROTEIN"/>
    <property type="match status" value="1"/>
</dbReference>
<protein>
    <submittedName>
        <fullName evidence="2">A disintegrin and metallo ase with thrombospondin motifs 3-like</fullName>
    </submittedName>
</protein>
<dbReference type="InterPro" id="IPR037140">
    <property type="entry name" value="VHL_beta_dom_sf"/>
</dbReference>
<dbReference type="PROSITE" id="PS50215">
    <property type="entry name" value="ADAM_MEPRO"/>
    <property type="match status" value="1"/>
</dbReference>
<dbReference type="SUPFAM" id="SSF49468">
    <property type="entry name" value="VHL"/>
    <property type="match status" value="1"/>
</dbReference>
<dbReference type="AlphaFoldDB" id="A0A6S7J5A5"/>
<dbReference type="PANTHER" id="PTHR11905">
    <property type="entry name" value="ADAM A DISINTEGRIN AND METALLOPROTEASE DOMAIN"/>
    <property type="match status" value="1"/>
</dbReference>
<accession>A0A6S7J5A5</accession>
<dbReference type="Gene3D" id="3.40.390.10">
    <property type="entry name" value="Collagenase (Catalytic Domain)"/>
    <property type="match status" value="1"/>
</dbReference>
<evidence type="ECO:0000313" key="3">
    <source>
        <dbReference type="Proteomes" id="UP001152795"/>
    </source>
</evidence>
<organism evidence="2 3">
    <name type="scientific">Paramuricea clavata</name>
    <name type="common">Red gorgonian</name>
    <name type="synonym">Violescent sea-whip</name>
    <dbReference type="NCBI Taxonomy" id="317549"/>
    <lineage>
        <taxon>Eukaryota</taxon>
        <taxon>Metazoa</taxon>
        <taxon>Cnidaria</taxon>
        <taxon>Anthozoa</taxon>
        <taxon>Octocorallia</taxon>
        <taxon>Malacalcyonacea</taxon>
        <taxon>Plexauridae</taxon>
        <taxon>Paramuricea</taxon>
    </lineage>
</organism>
<sequence>MKPTSGKTAKLYWRDVNKKDPARYYTSLTAGQTIGLNTYDNHEWTAKDIFRRSLLMNDKRGVLQKGNTEATRSVVIIKNIGQRNTDIGDRYVEMMVVVDKAVIGRHRNDEEVKRYVLTYLKLASAILQHSDITKYGLKIHLVLAKLVLLRRDLSDVRLDPDERENNLRKVCNYMNKIGNGGSRKYDHKLFLTRNDFGMGGYANTRGMCSHYTSCSMVYDHGFTASFLVAHELAHSFGVDDRDFGQNSGFVMSQM</sequence>
<dbReference type="Gene3D" id="2.60.40.780">
    <property type="entry name" value="von Hippel-Lindau disease tumour suppressor, beta domain"/>
    <property type="match status" value="1"/>
</dbReference>
<dbReference type="Proteomes" id="UP001152795">
    <property type="component" value="Unassembled WGS sequence"/>
</dbReference>
<dbReference type="GO" id="GO:0006508">
    <property type="term" value="P:proteolysis"/>
    <property type="evidence" value="ECO:0007669"/>
    <property type="project" value="InterPro"/>
</dbReference>
<feature type="active site" evidence="1">
    <location>
        <position position="231"/>
    </location>
</feature>
<comment type="caution">
    <text evidence="2">The sequence shown here is derived from an EMBL/GenBank/DDBJ whole genome shotgun (WGS) entry which is preliminary data.</text>
</comment>
<feature type="non-terminal residue" evidence="2">
    <location>
        <position position="1"/>
    </location>
</feature>
<dbReference type="Pfam" id="PF01421">
    <property type="entry name" value="Reprolysin"/>
    <property type="match status" value="1"/>
</dbReference>
<keyword evidence="3" id="KW-1185">Reference proteome</keyword>
<dbReference type="GO" id="GO:0004222">
    <property type="term" value="F:metalloendopeptidase activity"/>
    <property type="evidence" value="ECO:0007669"/>
    <property type="project" value="InterPro"/>
</dbReference>
<gene>
    <name evidence="2" type="ORF">PACLA_8A034100</name>
</gene>
<comment type="caution">
    <text evidence="1">Lacks conserved residue(s) required for the propagation of feature annotation.</text>
</comment>
<name>A0A6S7J5A5_PARCT</name>
<dbReference type="EMBL" id="CACRXK020013738">
    <property type="protein sequence ID" value="CAB4025658.1"/>
    <property type="molecule type" value="Genomic_DNA"/>
</dbReference>